<keyword evidence="1" id="KW-0812">Transmembrane</keyword>
<dbReference type="AlphaFoldDB" id="A0A0F9K249"/>
<accession>A0A0F9K249</accession>
<feature type="transmembrane region" description="Helical" evidence="1">
    <location>
        <begin position="12"/>
        <end position="34"/>
    </location>
</feature>
<reference evidence="2" key="1">
    <citation type="journal article" date="2015" name="Nature">
        <title>Complex archaea that bridge the gap between prokaryotes and eukaryotes.</title>
        <authorList>
            <person name="Spang A."/>
            <person name="Saw J.H."/>
            <person name="Jorgensen S.L."/>
            <person name="Zaremba-Niedzwiedzka K."/>
            <person name="Martijn J."/>
            <person name="Lind A.E."/>
            <person name="van Eijk R."/>
            <person name="Schleper C."/>
            <person name="Guy L."/>
            <person name="Ettema T.J."/>
        </authorList>
    </citation>
    <scope>NUCLEOTIDE SEQUENCE</scope>
</reference>
<dbReference type="EMBL" id="LAZR01008857">
    <property type="protein sequence ID" value="KKM76154.1"/>
    <property type="molecule type" value="Genomic_DNA"/>
</dbReference>
<name>A0A0F9K249_9ZZZZ</name>
<sequence>MKLRELLPLRYQYLFHLRWSHTVIYLSELGILLFLLSKKLWIALALFLAVFLLEEYIYSKKTRKIEEAARIC</sequence>
<protein>
    <submittedName>
        <fullName evidence="2">Uncharacterized protein</fullName>
    </submittedName>
</protein>
<evidence type="ECO:0000256" key="1">
    <source>
        <dbReference type="SAM" id="Phobius"/>
    </source>
</evidence>
<organism evidence="2">
    <name type="scientific">marine sediment metagenome</name>
    <dbReference type="NCBI Taxonomy" id="412755"/>
    <lineage>
        <taxon>unclassified sequences</taxon>
        <taxon>metagenomes</taxon>
        <taxon>ecological metagenomes</taxon>
    </lineage>
</organism>
<keyword evidence="1" id="KW-1133">Transmembrane helix</keyword>
<evidence type="ECO:0000313" key="2">
    <source>
        <dbReference type="EMBL" id="KKM76154.1"/>
    </source>
</evidence>
<feature type="transmembrane region" description="Helical" evidence="1">
    <location>
        <begin position="40"/>
        <end position="58"/>
    </location>
</feature>
<keyword evidence="1" id="KW-0472">Membrane</keyword>
<gene>
    <name evidence="2" type="ORF">LCGC14_1383030</name>
</gene>
<comment type="caution">
    <text evidence="2">The sequence shown here is derived from an EMBL/GenBank/DDBJ whole genome shotgun (WGS) entry which is preliminary data.</text>
</comment>
<proteinExistence type="predicted"/>